<proteinExistence type="predicted"/>
<organism evidence="1">
    <name type="scientific">Arundo donax</name>
    <name type="common">Giant reed</name>
    <name type="synonym">Donax arundinaceus</name>
    <dbReference type="NCBI Taxonomy" id="35708"/>
    <lineage>
        <taxon>Eukaryota</taxon>
        <taxon>Viridiplantae</taxon>
        <taxon>Streptophyta</taxon>
        <taxon>Embryophyta</taxon>
        <taxon>Tracheophyta</taxon>
        <taxon>Spermatophyta</taxon>
        <taxon>Magnoliopsida</taxon>
        <taxon>Liliopsida</taxon>
        <taxon>Poales</taxon>
        <taxon>Poaceae</taxon>
        <taxon>PACMAD clade</taxon>
        <taxon>Arundinoideae</taxon>
        <taxon>Arundineae</taxon>
        <taxon>Arundo</taxon>
    </lineage>
</organism>
<evidence type="ECO:0000313" key="1">
    <source>
        <dbReference type="EMBL" id="JAD91197.1"/>
    </source>
</evidence>
<reference evidence="1" key="1">
    <citation type="submission" date="2014-09" db="EMBL/GenBank/DDBJ databases">
        <authorList>
            <person name="Magalhaes I.L.F."/>
            <person name="Oliveira U."/>
            <person name="Santos F.R."/>
            <person name="Vidigal T.H.D.A."/>
            <person name="Brescovit A.D."/>
            <person name="Santos A.J."/>
        </authorList>
    </citation>
    <scope>NUCLEOTIDE SEQUENCE</scope>
    <source>
        <tissue evidence="1">Shoot tissue taken approximately 20 cm above the soil surface</tissue>
    </source>
</reference>
<protein>
    <submittedName>
        <fullName evidence="1">Uncharacterized protein</fullName>
    </submittedName>
</protein>
<dbReference type="EMBL" id="GBRH01206698">
    <property type="protein sequence ID" value="JAD91197.1"/>
    <property type="molecule type" value="Transcribed_RNA"/>
</dbReference>
<sequence length="10" mass="1099">MVQAMGRPPL</sequence>
<reference evidence="1" key="2">
    <citation type="journal article" date="2015" name="Data Brief">
        <title>Shoot transcriptome of the giant reed, Arundo donax.</title>
        <authorList>
            <person name="Barrero R.A."/>
            <person name="Guerrero F.D."/>
            <person name="Moolhuijzen P."/>
            <person name="Goolsby J.A."/>
            <person name="Tidwell J."/>
            <person name="Bellgard S.E."/>
            <person name="Bellgard M.I."/>
        </authorList>
    </citation>
    <scope>NUCLEOTIDE SEQUENCE</scope>
    <source>
        <tissue evidence="1">Shoot tissue taken approximately 20 cm above the soil surface</tissue>
    </source>
</reference>
<name>A0A0A9E5F1_ARUDO</name>
<accession>A0A0A9E5F1</accession>